<keyword evidence="1" id="KW-0472">Membrane</keyword>
<proteinExistence type="predicted"/>
<feature type="transmembrane region" description="Helical" evidence="1">
    <location>
        <begin position="119"/>
        <end position="137"/>
    </location>
</feature>
<reference evidence="3" key="1">
    <citation type="submission" date="2021-01" db="EMBL/GenBank/DDBJ databases">
        <title>Modified the classification status of verrucomicrobia.</title>
        <authorList>
            <person name="Feng X."/>
        </authorList>
    </citation>
    <scope>NUCLEOTIDE SEQUENCE</scope>
    <source>
        <strain evidence="3">_KCTC 22039</strain>
    </source>
</reference>
<feature type="transmembrane region" description="Helical" evidence="1">
    <location>
        <begin position="20"/>
        <end position="38"/>
    </location>
</feature>
<dbReference type="EMBL" id="JAENIM010000021">
    <property type="protein sequence ID" value="MBK1790269.1"/>
    <property type="molecule type" value="Genomic_DNA"/>
</dbReference>
<gene>
    <name evidence="3" type="ORF">JIN82_03755</name>
</gene>
<evidence type="ECO:0000256" key="1">
    <source>
        <dbReference type="SAM" id="Phobius"/>
    </source>
</evidence>
<name>A0A8J7MB41_9BACT</name>
<feature type="transmembrane region" description="Helical" evidence="1">
    <location>
        <begin position="58"/>
        <end position="75"/>
    </location>
</feature>
<evidence type="ECO:0000259" key="2">
    <source>
        <dbReference type="Pfam" id="PF07635"/>
    </source>
</evidence>
<keyword evidence="1" id="KW-0812">Transmembrane</keyword>
<feature type="transmembrane region" description="Helical" evidence="1">
    <location>
        <begin position="87"/>
        <end position="107"/>
    </location>
</feature>
<dbReference type="PANTHER" id="PTHR35889">
    <property type="entry name" value="CYCLOINULO-OLIGOSACCHARIDE FRUCTANOTRANSFERASE-RELATED"/>
    <property type="match status" value="1"/>
</dbReference>
<dbReference type="Pfam" id="PF07635">
    <property type="entry name" value="PSCyt1"/>
    <property type="match status" value="1"/>
</dbReference>
<dbReference type="PANTHER" id="PTHR35889:SF3">
    <property type="entry name" value="F-BOX DOMAIN-CONTAINING PROTEIN"/>
    <property type="match status" value="1"/>
</dbReference>
<evidence type="ECO:0000313" key="3">
    <source>
        <dbReference type="EMBL" id="MBK1790269.1"/>
    </source>
</evidence>
<keyword evidence="1" id="KW-1133">Transmembrane helix</keyword>
<organism evidence="3 4">
    <name type="scientific">Persicirhabdus sediminis</name>
    <dbReference type="NCBI Taxonomy" id="454144"/>
    <lineage>
        <taxon>Bacteria</taxon>
        <taxon>Pseudomonadati</taxon>
        <taxon>Verrucomicrobiota</taxon>
        <taxon>Verrucomicrobiia</taxon>
        <taxon>Verrucomicrobiales</taxon>
        <taxon>Verrucomicrobiaceae</taxon>
        <taxon>Persicirhabdus</taxon>
    </lineage>
</organism>
<accession>A0A8J7MB41</accession>
<feature type="transmembrane region" description="Helical" evidence="1">
    <location>
        <begin position="149"/>
        <end position="168"/>
    </location>
</feature>
<dbReference type="RefSeq" id="WP_200310306.1">
    <property type="nucleotide sequence ID" value="NZ_JAENIM010000021.1"/>
</dbReference>
<dbReference type="Proteomes" id="UP000624703">
    <property type="component" value="Unassembled WGS sequence"/>
</dbReference>
<dbReference type="InterPro" id="IPR011429">
    <property type="entry name" value="Cyt_c_Planctomycete-type"/>
</dbReference>
<sequence length="349" mass="38553">MESANQSTTSKSAWVAKPYVAVICAIITLALIALPVFFKQPVAEASAWLIFLGKFHPVVLHLPIGMLLMVIVLELNAKAHKTRTSVVPLLATFVSTVAALVFGYLLFLAGEFDTESLDAHFWSSVVFTVFLVWTIYIKIRSDLKNGSQLGYFVMLAISTFLMSASGHYGGIITHGDPLDSAPWVEKEKRSFGRAADDQPAGVADLLVYEQVIIPYFEAKCYSCHNDKKQRGSLRMDTYDFMLEGGEEGPCLVPGNLDESLMIVLTRLPLDDDYRMAPSNKPQLTESEQAVMEWWVAEGAPQNTKLGDMQASAEIIQHVQQITKAQLAEEKLAEDELEVESAEEASSPNE</sequence>
<comment type="caution">
    <text evidence="3">The sequence shown here is derived from an EMBL/GenBank/DDBJ whole genome shotgun (WGS) entry which is preliminary data.</text>
</comment>
<feature type="domain" description="Cytochrome C Planctomycete-type" evidence="2">
    <location>
        <begin position="220"/>
        <end position="275"/>
    </location>
</feature>
<dbReference type="AlphaFoldDB" id="A0A8J7MB41"/>
<protein>
    <recommendedName>
        <fullName evidence="2">Cytochrome C Planctomycete-type domain-containing protein</fullName>
    </recommendedName>
</protein>
<evidence type="ECO:0000313" key="4">
    <source>
        <dbReference type="Proteomes" id="UP000624703"/>
    </source>
</evidence>
<keyword evidence="4" id="KW-1185">Reference proteome</keyword>